<keyword evidence="9" id="KW-1185">Reference proteome</keyword>
<dbReference type="PROSITE" id="PS51645">
    <property type="entry name" value="PHR_CRY_ALPHA_BETA"/>
    <property type="match status" value="1"/>
</dbReference>
<dbReference type="InterPro" id="IPR002081">
    <property type="entry name" value="Cryptochrome/DNA_photolyase_1"/>
</dbReference>
<comment type="caution">
    <text evidence="8">The sequence shown here is derived from an EMBL/GenBank/DDBJ whole genome shotgun (WGS) entry which is preliminary data.</text>
</comment>
<dbReference type="EMBL" id="JAWLIP010000001">
    <property type="protein sequence ID" value="MDV6224808.1"/>
    <property type="molecule type" value="Genomic_DNA"/>
</dbReference>
<evidence type="ECO:0000313" key="9">
    <source>
        <dbReference type="Proteomes" id="UP001185659"/>
    </source>
</evidence>
<dbReference type="Gene3D" id="1.25.40.80">
    <property type="match status" value="1"/>
</dbReference>
<dbReference type="InterPro" id="IPR036155">
    <property type="entry name" value="Crypto/Photolyase_N_sf"/>
</dbReference>
<keyword evidence="5 6" id="KW-0157">Chromophore</keyword>
<keyword evidence="4 6" id="KW-0274">FAD</keyword>
<keyword evidence="3 6" id="KW-0285">Flavoprotein</keyword>
<dbReference type="RefSeq" id="WP_317560150.1">
    <property type="nucleotide sequence ID" value="NZ_JAWLIP010000001.1"/>
</dbReference>
<gene>
    <name evidence="8" type="ORF">R2G56_00785</name>
</gene>
<dbReference type="SUPFAM" id="SSF52425">
    <property type="entry name" value="Cryptochrome/photolyase, N-terminal domain"/>
    <property type="match status" value="1"/>
</dbReference>
<dbReference type="Gene3D" id="1.10.579.10">
    <property type="entry name" value="DNA Cyclobutane Dipyrimidine Photolyase, subunit A, domain 3"/>
    <property type="match status" value="1"/>
</dbReference>
<dbReference type="Gene3D" id="3.40.50.620">
    <property type="entry name" value="HUPs"/>
    <property type="match status" value="1"/>
</dbReference>
<organism evidence="8 9">
    <name type="scientific">Nitratireductor aquimarinus</name>
    <dbReference type="NCBI Taxonomy" id="889300"/>
    <lineage>
        <taxon>Bacteria</taxon>
        <taxon>Pseudomonadati</taxon>
        <taxon>Pseudomonadota</taxon>
        <taxon>Alphaproteobacteria</taxon>
        <taxon>Hyphomicrobiales</taxon>
        <taxon>Phyllobacteriaceae</taxon>
        <taxon>Nitratireductor</taxon>
    </lineage>
</organism>
<dbReference type="GO" id="GO:0003904">
    <property type="term" value="F:deoxyribodipyrimidine photo-lyase activity"/>
    <property type="evidence" value="ECO:0007669"/>
    <property type="project" value="UniProtKB-EC"/>
</dbReference>
<comment type="cofactor">
    <cofactor evidence="1">
        <name>(6R)-5,10-methylene-5,6,7,8-tetrahydrofolate</name>
        <dbReference type="ChEBI" id="CHEBI:15636"/>
    </cofactor>
</comment>
<evidence type="ECO:0000256" key="5">
    <source>
        <dbReference type="ARBA" id="ARBA00022991"/>
    </source>
</evidence>
<evidence type="ECO:0000256" key="2">
    <source>
        <dbReference type="ARBA" id="ARBA00001974"/>
    </source>
</evidence>
<dbReference type="InterPro" id="IPR014729">
    <property type="entry name" value="Rossmann-like_a/b/a_fold"/>
</dbReference>
<dbReference type="Pfam" id="PF03441">
    <property type="entry name" value="FAD_binding_7"/>
    <property type="match status" value="1"/>
</dbReference>
<dbReference type="SUPFAM" id="SSF48173">
    <property type="entry name" value="Cryptochrome/photolyase FAD-binding domain"/>
    <property type="match status" value="1"/>
</dbReference>
<evidence type="ECO:0000256" key="6">
    <source>
        <dbReference type="RuleBase" id="RU004182"/>
    </source>
</evidence>
<dbReference type="Pfam" id="PF00875">
    <property type="entry name" value="DNA_photolyase"/>
    <property type="match status" value="1"/>
</dbReference>
<dbReference type="InterPro" id="IPR005101">
    <property type="entry name" value="Cryptochr/Photolyase_FAD-bd"/>
</dbReference>
<dbReference type="PROSITE" id="PS00691">
    <property type="entry name" value="DNA_PHOTOLYASES_1_2"/>
    <property type="match status" value="1"/>
</dbReference>
<dbReference type="PANTHER" id="PTHR11455:SF9">
    <property type="entry name" value="CRYPTOCHROME CIRCADIAN CLOCK 5 ISOFORM X1"/>
    <property type="match status" value="1"/>
</dbReference>
<keyword evidence="8" id="KW-0456">Lyase</keyword>
<dbReference type="PRINTS" id="PR00147">
    <property type="entry name" value="DNAPHOTLYASE"/>
</dbReference>
<dbReference type="EC" id="4.1.99.3" evidence="8"/>
<dbReference type="PANTHER" id="PTHR11455">
    <property type="entry name" value="CRYPTOCHROME"/>
    <property type="match status" value="1"/>
</dbReference>
<evidence type="ECO:0000313" key="8">
    <source>
        <dbReference type="EMBL" id="MDV6224808.1"/>
    </source>
</evidence>
<dbReference type="Proteomes" id="UP001185659">
    <property type="component" value="Unassembled WGS sequence"/>
</dbReference>
<evidence type="ECO:0000259" key="7">
    <source>
        <dbReference type="PROSITE" id="PS51645"/>
    </source>
</evidence>
<dbReference type="InterPro" id="IPR018394">
    <property type="entry name" value="DNA_photolyase_1_CS_C"/>
</dbReference>
<reference evidence="8 9" key="1">
    <citation type="submission" date="2023-10" db="EMBL/GenBank/DDBJ databases">
        <authorList>
            <person name="Venkata Ramana C."/>
            <person name="Sasikala C."/>
            <person name="Dhurka M."/>
        </authorList>
    </citation>
    <scope>NUCLEOTIDE SEQUENCE [LARGE SCALE GENOMIC DNA]</scope>
    <source>
        <strain evidence="8 9">KCTC 32151</strain>
    </source>
</reference>
<dbReference type="InterPro" id="IPR036134">
    <property type="entry name" value="Crypto/Photolyase_FAD-like_sf"/>
</dbReference>
<evidence type="ECO:0000256" key="4">
    <source>
        <dbReference type="ARBA" id="ARBA00022827"/>
    </source>
</evidence>
<dbReference type="PROSITE" id="PS00394">
    <property type="entry name" value="DNA_PHOTOLYASES_1_1"/>
    <property type="match status" value="1"/>
</dbReference>
<accession>A0ABU4AEY8</accession>
<proteinExistence type="inferred from homology"/>
<evidence type="ECO:0000256" key="1">
    <source>
        <dbReference type="ARBA" id="ARBA00001932"/>
    </source>
</evidence>
<protein>
    <submittedName>
        <fullName evidence="8">Deoxyribodipyrimidine photo-lyase</fullName>
        <ecNumber evidence="8">4.1.99.3</ecNumber>
    </submittedName>
</protein>
<evidence type="ECO:0000256" key="3">
    <source>
        <dbReference type="ARBA" id="ARBA00022630"/>
    </source>
</evidence>
<sequence length="483" mass="54155">MPNENDRNTVLVLFRHDLRLSDNLALCAAANAGRPVAAAFILDEESEGARPLGGARRWWLHHSLTALSKDLKTLGVKLILRRGPMAKTVSALAEETGAATVYWNRRYDPPGIAADTQMKSALQEAGIEAESFAGHLLHEPWRIKTGSGGPYRVFTPFWRALVEHVHPRAPADRPKSLKPFEGDVTGDALEDWQLLPTTPDWAGGLRKTWTPGEAGARARLIAFLDGGGDGYKTRRDRMGDDGTSGLSAHLAHGEITPFQIWQALDGTEELAGEDMLTFRKEVGWREFCWHLLFHNPDLATQNFNSDFDAFPWHRDDRALADWQRGQTGYPVVDAAMRQLWQTGWMHNRARMIVASFLVKHLGLHWRTGEEWFWDTLVDADPASNPANWQWVAGSGADAAPFFRIFNPVLQGEKFDPQGRYVRAFVPEIENLSDKHLHQPWKAPVEALRKAGVSLGETYPRPMVDHKAARENALSAYKSIRNAD</sequence>
<comment type="cofactor">
    <cofactor evidence="2">
        <name>FAD</name>
        <dbReference type="ChEBI" id="CHEBI:57692"/>
    </cofactor>
</comment>
<comment type="similarity">
    <text evidence="6">Belongs to the DNA photolyase family.</text>
</comment>
<dbReference type="InterPro" id="IPR006050">
    <property type="entry name" value="DNA_photolyase_N"/>
</dbReference>
<name>A0ABU4AEY8_9HYPH</name>
<feature type="domain" description="Photolyase/cryptochrome alpha/beta" evidence="7">
    <location>
        <begin position="8"/>
        <end position="137"/>
    </location>
</feature>